<proteinExistence type="predicted"/>
<dbReference type="GO" id="GO:0016020">
    <property type="term" value="C:membrane"/>
    <property type="evidence" value="ECO:0007669"/>
    <property type="project" value="UniProtKB-SubCell"/>
</dbReference>
<dbReference type="SUPFAM" id="SSF118215">
    <property type="entry name" value="Proton glutamate symport protein"/>
    <property type="match status" value="1"/>
</dbReference>
<evidence type="ECO:0000313" key="9">
    <source>
        <dbReference type="EMBL" id="SVA07976.1"/>
    </source>
</evidence>
<evidence type="ECO:0000256" key="8">
    <source>
        <dbReference type="SAM" id="Phobius"/>
    </source>
</evidence>
<evidence type="ECO:0000256" key="5">
    <source>
        <dbReference type="ARBA" id="ARBA00022989"/>
    </source>
</evidence>
<evidence type="ECO:0000256" key="6">
    <source>
        <dbReference type="ARBA" id="ARBA00023136"/>
    </source>
</evidence>
<name>A0A381SVI3_9ZZZZ</name>
<feature type="transmembrane region" description="Helical" evidence="8">
    <location>
        <begin position="49"/>
        <end position="71"/>
    </location>
</feature>
<feature type="transmembrane region" description="Helical" evidence="8">
    <location>
        <begin position="141"/>
        <end position="164"/>
    </location>
</feature>
<dbReference type="GO" id="GO:1902475">
    <property type="term" value="P:L-alpha-amino acid transmembrane transport"/>
    <property type="evidence" value="ECO:0007669"/>
    <property type="project" value="UniProtKB-ARBA"/>
</dbReference>
<keyword evidence="2" id="KW-0813">Transport</keyword>
<gene>
    <name evidence="9" type="ORF">METZ01_LOCUS60830</name>
</gene>
<evidence type="ECO:0000256" key="3">
    <source>
        <dbReference type="ARBA" id="ARBA00022692"/>
    </source>
</evidence>
<protein>
    <recommendedName>
        <fullName evidence="10">Amino acid transporter</fullName>
    </recommendedName>
</protein>
<dbReference type="InterPro" id="IPR018107">
    <property type="entry name" value="Na-dicarboxylate_symporter_CS"/>
</dbReference>
<dbReference type="EMBL" id="UINC01003629">
    <property type="protein sequence ID" value="SVA07976.1"/>
    <property type="molecule type" value="Genomic_DNA"/>
</dbReference>
<sequence>MEHNPNLPWYRRLHWQVLVAMVVGAITGLVVGAPAAELFGWIGDLFMKLLRMIIVPLVLTSIISGVASVGGGRALGRLFSKTLGYYLLSSLLAVMVGLLMVNLVRPGVGANMTDTTQQELPELATATSPVELLLDIVPENVIQAAAAADMLAVIFFCIVFGAAITTLPDKTRNIVTELFDALFHAMMRLTSGIIKFLPIGVFALITRMVATTGFDAFRSLALYAVTVGSSITIHLFVTLPILLLILGRIAPRTHFANMREPLLIAFSTSSSGATLPVTLNTVEKKVGVSNKVASFVLPMGATVNMDGTAIFECVGALFIAQVLGFDLTIMQQAVVVLTALLASIGAAAVPSAGLVVIFIVLEAIGLRGPDVNVIVGSMLAIDRPLDMYRTAANVFSDSCGAAIIARSEGETEVDTVIR</sequence>
<comment type="subcellular location">
    <subcellularLocation>
        <location evidence="1">Membrane</location>
        <topology evidence="1">Multi-pass membrane protein</topology>
    </subcellularLocation>
</comment>
<dbReference type="InterPro" id="IPR050746">
    <property type="entry name" value="DAACS"/>
</dbReference>
<organism evidence="9">
    <name type="scientific">marine metagenome</name>
    <dbReference type="NCBI Taxonomy" id="408172"/>
    <lineage>
        <taxon>unclassified sequences</taxon>
        <taxon>metagenomes</taxon>
        <taxon>ecological metagenomes</taxon>
    </lineage>
</organism>
<keyword evidence="3 8" id="KW-0812">Transmembrane</keyword>
<keyword evidence="4" id="KW-0769">Symport</keyword>
<evidence type="ECO:0000256" key="4">
    <source>
        <dbReference type="ARBA" id="ARBA00022847"/>
    </source>
</evidence>
<dbReference type="PRINTS" id="PR00173">
    <property type="entry name" value="EDTRNSPORT"/>
</dbReference>
<feature type="transmembrane region" description="Helical" evidence="8">
    <location>
        <begin position="335"/>
        <end position="361"/>
    </location>
</feature>
<dbReference type="PANTHER" id="PTHR11958">
    <property type="entry name" value="SODIUM/DICARBOXYLATE SYMPORTER-RELATED"/>
    <property type="match status" value="1"/>
</dbReference>
<dbReference type="PROSITE" id="PS00714">
    <property type="entry name" value="NA_DICARBOXYL_SYMP_2"/>
    <property type="match status" value="1"/>
</dbReference>
<feature type="transmembrane region" description="Helical" evidence="8">
    <location>
        <begin position="83"/>
        <end position="104"/>
    </location>
</feature>
<feature type="transmembrane region" description="Helical" evidence="8">
    <location>
        <begin position="220"/>
        <end position="246"/>
    </location>
</feature>
<reference evidence="9" key="1">
    <citation type="submission" date="2018-05" db="EMBL/GenBank/DDBJ databases">
        <authorList>
            <person name="Lanie J.A."/>
            <person name="Ng W.-L."/>
            <person name="Kazmierczak K.M."/>
            <person name="Andrzejewski T.M."/>
            <person name="Davidsen T.M."/>
            <person name="Wayne K.J."/>
            <person name="Tettelin H."/>
            <person name="Glass J.I."/>
            <person name="Rusch D."/>
            <person name="Podicherti R."/>
            <person name="Tsui H.-C.T."/>
            <person name="Winkler M.E."/>
        </authorList>
    </citation>
    <scope>NUCLEOTIDE SEQUENCE</scope>
</reference>
<dbReference type="GO" id="GO:0015293">
    <property type="term" value="F:symporter activity"/>
    <property type="evidence" value="ECO:0007669"/>
    <property type="project" value="UniProtKB-KW"/>
</dbReference>
<accession>A0A381SVI3</accession>
<evidence type="ECO:0000256" key="7">
    <source>
        <dbReference type="ARBA" id="ARBA00023180"/>
    </source>
</evidence>
<keyword evidence="7" id="KW-0325">Glycoprotein</keyword>
<dbReference type="InterPro" id="IPR001991">
    <property type="entry name" value="Na-dicarboxylate_symporter"/>
</dbReference>
<dbReference type="PANTHER" id="PTHR11958:SF63">
    <property type="entry name" value="AMINO ACID TRANSPORTER"/>
    <property type="match status" value="1"/>
</dbReference>
<evidence type="ECO:0000256" key="2">
    <source>
        <dbReference type="ARBA" id="ARBA00022448"/>
    </source>
</evidence>
<dbReference type="Pfam" id="PF00375">
    <property type="entry name" value="SDF"/>
    <property type="match status" value="1"/>
</dbReference>
<dbReference type="Gene3D" id="1.10.3860.10">
    <property type="entry name" value="Sodium:dicarboxylate symporter"/>
    <property type="match status" value="1"/>
</dbReference>
<feature type="transmembrane region" description="Helical" evidence="8">
    <location>
        <begin position="309"/>
        <end position="329"/>
    </location>
</feature>
<evidence type="ECO:0000256" key="1">
    <source>
        <dbReference type="ARBA" id="ARBA00004141"/>
    </source>
</evidence>
<evidence type="ECO:0008006" key="10">
    <source>
        <dbReference type="Google" id="ProtNLM"/>
    </source>
</evidence>
<keyword evidence="5 8" id="KW-1133">Transmembrane helix</keyword>
<dbReference type="AlphaFoldDB" id="A0A381SVI3"/>
<keyword evidence="6 8" id="KW-0472">Membrane</keyword>
<feature type="transmembrane region" description="Helical" evidence="8">
    <location>
        <begin position="196"/>
        <end position="214"/>
    </location>
</feature>
<dbReference type="InterPro" id="IPR036458">
    <property type="entry name" value="Na:dicarbo_symporter_sf"/>
</dbReference>
<feature type="transmembrane region" description="Helical" evidence="8">
    <location>
        <begin position="17"/>
        <end position="43"/>
    </location>
</feature>